<dbReference type="Proteomes" id="UP000236161">
    <property type="component" value="Unassembled WGS sequence"/>
</dbReference>
<keyword evidence="1" id="KW-0472">Membrane</keyword>
<reference evidence="2 3" key="1">
    <citation type="journal article" date="2017" name="Nature">
        <title>The Apostasia genome and the evolution of orchids.</title>
        <authorList>
            <person name="Zhang G.Q."/>
            <person name="Liu K.W."/>
            <person name="Li Z."/>
            <person name="Lohaus R."/>
            <person name="Hsiao Y.Y."/>
            <person name="Niu S.C."/>
            <person name="Wang J.Y."/>
            <person name="Lin Y.C."/>
            <person name="Xu Q."/>
            <person name="Chen L.J."/>
            <person name="Yoshida K."/>
            <person name="Fujiwara S."/>
            <person name="Wang Z.W."/>
            <person name="Zhang Y.Q."/>
            <person name="Mitsuda N."/>
            <person name="Wang M."/>
            <person name="Liu G.H."/>
            <person name="Pecoraro L."/>
            <person name="Huang H.X."/>
            <person name="Xiao X.J."/>
            <person name="Lin M."/>
            <person name="Wu X.Y."/>
            <person name="Wu W.L."/>
            <person name="Chen Y.Y."/>
            <person name="Chang S.B."/>
            <person name="Sakamoto S."/>
            <person name="Ohme-Takagi M."/>
            <person name="Yagi M."/>
            <person name="Zeng S.J."/>
            <person name="Shen C.Y."/>
            <person name="Yeh C.M."/>
            <person name="Luo Y.B."/>
            <person name="Tsai W.C."/>
            <person name="Van de Peer Y."/>
            <person name="Liu Z.J."/>
        </authorList>
    </citation>
    <scope>NUCLEOTIDE SEQUENCE [LARGE SCALE GENOMIC DNA]</scope>
    <source>
        <strain evidence="3">cv. Shenzhen</strain>
        <tissue evidence="2">Stem</tissue>
    </source>
</reference>
<evidence type="ECO:0000256" key="1">
    <source>
        <dbReference type="SAM" id="Phobius"/>
    </source>
</evidence>
<keyword evidence="3" id="KW-1185">Reference proteome</keyword>
<evidence type="ECO:0000313" key="3">
    <source>
        <dbReference type="Proteomes" id="UP000236161"/>
    </source>
</evidence>
<proteinExistence type="predicted"/>
<dbReference type="AlphaFoldDB" id="A0A2I0B2W4"/>
<sequence>MMAGMVGNITLGATTGRAKLVCWSDWTEFGSTQRPYLLFRALLLLTLLESGQIIARFWFKIGTWSVNRKTTP</sequence>
<feature type="transmembrane region" description="Helical" evidence="1">
    <location>
        <begin position="37"/>
        <end position="59"/>
    </location>
</feature>
<organism evidence="2 3">
    <name type="scientific">Apostasia shenzhenica</name>
    <dbReference type="NCBI Taxonomy" id="1088818"/>
    <lineage>
        <taxon>Eukaryota</taxon>
        <taxon>Viridiplantae</taxon>
        <taxon>Streptophyta</taxon>
        <taxon>Embryophyta</taxon>
        <taxon>Tracheophyta</taxon>
        <taxon>Spermatophyta</taxon>
        <taxon>Magnoliopsida</taxon>
        <taxon>Liliopsida</taxon>
        <taxon>Asparagales</taxon>
        <taxon>Orchidaceae</taxon>
        <taxon>Apostasioideae</taxon>
        <taxon>Apostasia</taxon>
    </lineage>
</organism>
<accession>A0A2I0B2W4</accession>
<name>A0A2I0B2W4_9ASPA</name>
<protein>
    <submittedName>
        <fullName evidence="2">Uncharacterized protein</fullName>
    </submittedName>
</protein>
<keyword evidence="1" id="KW-0812">Transmembrane</keyword>
<gene>
    <name evidence="2" type="ORF">AXF42_Ash015014</name>
</gene>
<evidence type="ECO:0000313" key="2">
    <source>
        <dbReference type="EMBL" id="PKA62130.1"/>
    </source>
</evidence>
<keyword evidence="1" id="KW-1133">Transmembrane helix</keyword>
<dbReference type="EMBL" id="KZ451919">
    <property type="protein sequence ID" value="PKA62130.1"/>
    <property type="molecule type" value="Genomic_DNA"/>
</dbReference>